<name>A0A9C6U110_FRAOC</name>
<feature type="compositionally biased region" description="Low complexity" evidence="2">
    <location>
        <begin position="346"/>
        <end position="359"/>
    </location>
</feature>
<dbReference type="Proteomes" id="UP000504606">
    <property type="component" value="Unplaced"/>
</dbReference>
<organism evidence="3 4">
    <name type="scientific">Frankliniella occidentalis</name>
    <name type="common">Western flower thrips</name>
    <name type="synonym">Euthrips occidentalis</name>
    <dbReference type="NCBI Taxonomy" id="133901"/>
    <lineage>
        <taxon>Eukaryota</taxon>
        <taxon>Metazoa</taxon>
        <taxon>Ecdysozoa</taxon>
        <taxon>Arthropoda</taxon>
        <taxon>Hexapoda</taxon>
        <taxon>Insecta</taxon>
        <taxon>Pterygota</taxon>
        <taxon>Neoptera</taxon>
        <taxon>Paraneoptera</taxon>
        <taxon>Thysanoptera</taxon>
        <taxon>Terebrantia</taxon>
        <taxon>Thripoidea</taxon>
        <taxon>Thripidae</taxon>
        <taxon>Frankliniella</taxon>
    </lineage>
</organism>
<dbReference type="GeneID" id="113204183"/>
<evidence type="ECO:0000256" key="2">
    <source>
        <dbReference type="SAM" id="MobiDB-lite"/>
    </source>
</evidence>
<sequence>MQRGRSPTGRGSLSPRTQSTPPRPSWPACRWPTLAALPGPMARELPARRCLAFLAKFLRLKFFLGWRRRASLSLLSPALSPAVLAAARCVGRVDRASQTRHPRRHRPDGKGDWEAVEAIVRLVLGRTMDDLVQRVAQMFVKEPPMVVAAPLPLPAPPSALALVRPQQRSPAVEDKRGAVAKSEMVLVSPKTASSAVGAGSAGKSRSHPVATSPKARISKPGQCRCRDSRDQIERLSMTWASSGDSSDVHPTANKPADSQVAVVPSRYSSVVDRPPWRHSFRTPSDVRTPGWSGPSRATPPVSPLASPRQRKDVVQKKGKATEQAAGAHERARGDALADARGDARGDAPAPDSAPAAAAHARSKVNIKSTASRIHHHQSSVQVLYETPPRPQPAPAHGHLVSPASPRPCQQQQRRAGTEIKVVKEAEAQGPLKPALSEAETQTHGAPGSGPCCRSVMNQVQELRNLITGLQRTLSQLGQDAKQRDTEADRCRQGVEFWQKRYEDLREELVRCQRAQNNLLIKSKPNDGYS</sequence>
<dbReference type="AlphaFoldDB" id="A0A9C6U110"/>
<keyword evidence="1" id="KW-0175">Coiled coil</keyword>
<protein>
    <submittedName>
        <fullName evidence="4">Uncharacterized protein LOC113204183 isoform X1</fullName>
    </submittedName>
</protein>
<feature type="region of interest" description="Disordered" evidence="2">
    <location>
        <begin position="427"/>
        <end position="450"/>
    </location>
</feature>
<accession>A0A9C6U110</accession>
<feature type="compositionally biased region" description="Basic and acidic residues" evidence="2">
    <location>
        <begin position="327"/>
        <end position="345"/>
    </location>
</feature>
<feature type="region of interest" description="Disordered" evidence="2">
    <location>
        <begin position="189"/>
        <end position="226"/>
    </location>
</feature>
<feature type="region of interest" description="Disordered" evidence="2">
    <location>
        <begin position="239"/>
        <end position="408"/>
    </location>
</feature>
<gene>
    <name evidence="4" type="primary">LOC113204183</name>
</gene>
<dbReference type="OrthoDB" id="10676928at2759"/>
<feature type="coiled-coil region" evidence="1">
    <location>
        <begin position="452"/>
        <end position="521"/>
    </location>
</feature>
<reference evidence="4" key="1">
    <citation type="submission" date="2025-08" db="UniProtKB">
        <authorList>
            <consortium name="RefSeq"/>
        </authorList>
    </citation>
    <scope>IDENTIFICATION</scope>
    <source>
        <tissue evidence="4">Whole organism</tissue>
    </source>
</reference>
<evidence type="ECO:0000313" key="4">
    <source>
        <dbReference type="RefSeq" id="XP_052124150.1"/>
    </source>
</evidence>
<keyword evidence="3" id="KW-1185">Reference proteome</keyword>
<evidence type="ECO:0000256" key="1">
    <source>
        <dbReference type="SAM" id="Coils"/>
    </source>
</evidence>
<evidence type="ECO:0000313" key="3">
    <source>
        <dbReference type="Proteomes" id="UP000504606"/>
    </source>
</evidence>
<feature type="compositionally biased region" description="Low complexity" evidence="2">
    <location>
        <begin position="192"/>
        <end position="203"/>
    </location>
</feature>
<feature type="region of interest" description="Disordered" evidence="2">
    <location>
        <begin position="1"/>
        <end position="29"/>
    </location>
</feature>
<proteinExistence type="predicted"/>
<dbReference type="RefSeq" id="XP_052124150.1">
    <property type="nucleotide sequence ID" value="XM_052268190.1"/>
</dbReference>